<dbReference type="OrthoDB" id="63519at2"/>
<dbReference type="Proteomes" id="UP000006281">
    <property type="component" value="Chromosome"/>
</dbReference>
<dbReference type="GO" id="GO:0016787">
    <property type="term" value="F:hydrolase activity"/>
    <property type="evidence" value="ECO:0007669"/>
    <property type="project" value="UniProtKB-KW"/>
</dbReference>
<dbReference type="RefSeq" id="WP_015103467.1">
    <property type="nucleotide sequence ID" value="NC_019673.1"/>
</dbReference>
<dbReference type="EMBL" id="HE804045">
    <property type="protein sequence ID" value="CCH33356.1"/>
    <property type="molecule type" value="Genomic_DNA"/>
</dbReference>
<reference evidence="2 3" key="1">
    <citation type="journal article" date="2012" name="BMC Genomics">
        <title>Complete genome sequence of Saccharothrix espanaensis DSM 44229T and comparison to the other completely sequenced Pseudonocardiaceae.</title>
        <authorList>
            <person name="Strobel T."/>
            <person name="Al-Dilaimi A."/>
            <person name="Blom J."/>
            <person name="Gessner A."/>
            <person name="Kalinowski J."/>
            <person name="Luzhetska M."/>
            <person name="Puhler A."/>
            <person name="Szczepanowski R."/>
            <person name="Bechthold A."/>
            <person name="Ruckert C."/>
        </authorList>
    </citation>
    <scope>NUCLEOTIDE SEQUENCE [LARGE SCALE GENOMIC DNA]</scope>
    <source>
        <strain evidence="3">ATCC 51144 / DSM 44229 / JCM 9112 / NBRC 15066 / NRRL 15764</strain>
    </source>
</reference>
<dbReference type="HOGENOM" id="CLU_020336_43_3_11"/>
<dbReference type="STRING" id="1179773.BN6_61030"/>
<dbReference type="SUPFAM" id="SSF53474">
    <property type="entry name" value="alpha/beta-Hydrolases"/>
    <property type="match status" value="1"/>
</dbReference>
<dbReference type="Gene3D" id="3.40.50.1820">
    <property type="entry name" value="alpha/beta hydrolase"/>
    <property type="match status" value="1"/>
</dbReference>
<dbReference type="AlphaFoldDB" id="K0K4X8"/>
<protein>
    <submittedName>
        <fullName evidence="2">Alpha/beta hydrolase fold-1 domain-containing protein</fullName>
    </submittedName>
</protein>
<dbReference type="InterPro" id="IPR029058">
    <property type="entry name" value="AB_hydrolase_fold"/>
</dbReference>
<keyword evidence="3" id="KW-1185">Reference proteome</keyword>
<dbReference type="Pfam" id="PF12697">
    <property type="entry name" value="Abhydrolase_6"/>
    <property type="match status" value="1"/>
</dbReference>
<dbReference type="PATRIC" id="fig|1179773.3.peg.6147"/>
<organism evidence="2 3">
    <name type="scientific">Saccharothrix espanaensis (strain ATCC 51144 / DSM 44229 / JCM 9112 / NBRC 15066 / NRRL 15764)</name>
    <dbReference type="NCBI Taxonomy" id="1179773"/>
    <lineage>
        <taxon>Bacteria</taxon>
        <taxon>Bacillati</taxon>
        <taxon>Actinomycetota</taxon>
        <taxon>Actinomycetes</taxon>
        <taxon>Pseudonocardiales</taxon>
        <taxon>Pseudonocardiaceae</taxon>
        <taxon>Saccharothrix</taxon>
    </lineage>
</organism>
<feature type="domain" description="AB hydrolase-1" evidence="1">
    <location>
        <begin position="38"/>
        <end position="238"/>
    </location>
</feature>
<gene>
    <name evidence="2" type="ordered locus">BN6_61030</name>
</gene>
<proteinExistence type="predicted"/>
<evidence type="ECO:0000313" key="2">
    <source>
        <dbReference type="EMBL" id="CCH33356.1"/>
    </source>
</evidence>
<dbReference type="eggNOG" id="COG0596">
    <property type="taxonomic scope" value="Bacteria"/>
</dbReference>
<sequence>MSAATSSDGTAIGCTRTGSGPALVLVDAATCHRAAGPMPALADALASRFTVYTYDRRGRGESGDTPPYAITREVEDLAAVIALAGGSAFVHGFSSGAVLALHAAAQGLPIRALSLLEPPYDESPAVDEELAAALTGLIGQGRRGDAVEHFQAAIGVPAELVAGMRRSPGWPALEALAHTLAYDLLITGTPVDLGAVRVPVLVVDSAGTDARLRAWADGVAARLPAAARRTLPGEWHGVAPEVLAPVLAEHFGQAE</sequence>
<evidence type="ECO:0000259" key="1">
    <source>
        <dbReference type="Pfam" id="PF12697"/>
    </source>
</evidence>
<evidence type="ECO:0000313" key="3">
    <source>
        <dbReference type="Proteomes" id="UP000006281"/>
    </source>
</evidence>
<keyword evidence="2" id="KW-0378">Hydrolase</keyword>
<dbReference type="KEGG" id="sesp:BN6_61030"/>
<name>K0K4X8_SACES</name>
<dbReference type="InterPro" id="IPR000073">
    <property type="entry name" value="AB_hydrolase_1"/>
</dbReference>
<accession>K0K4X8</accession>
<dbReference type="BioCyc" id="SESP1179773:BN6_RS29370-MONOMER"/>